<sequence length="440" mass="49699">MNEVAETHHPRIQKPPPEGQILKLDKPLNDKEESETAKNTRLNASLYHTSDESIQQYRQQNNSTDLLGRLYYDDYDSNSNLLSPELLSPASSVPHTPLISPIPTVAVDTVADGNEFDFGTSPTPRSAILNSHLNSSSSTSLSSLPKSAMSKANRPNLSRGVSFDTGEEGPKKSYTVKIKHPEYKFRRNNKTWLVGYNNDAESTKAIEWLFDEMVIHGDTIVILQVLDEKKYVTIDKLKANANITQFEQLNVHFKKVSMIFEVVIGKPLKTLKLAIAEYAPSMMVIGTHHYVEQDDKHHHRHRGFLSKSSLSKHFLECALVPVIIVKPTYNYIENLPQPIDSEQYFVNWLKRASEAPDTNDDQQQHQQGSSSSSSLHRKVNSFLSPTSSRNSSYTNLVAEERGRSGNQSLNPVSRLTNESRSRSTSRTRSAFSKFFRKHDD</sequence>
<dbReference type="InterPro" id="IPR006016">
    <property type="entry name" value="UspA"/>
</dbReference>
<dbReference type="AlphaFoldDB" id="A0A8X7NFS1"/>
<dbReference type="EMBL" id="JABWAB010000011">
    <property type="protein sequence ID" value="KAF6044216.1"/>
    <property type="molecule type" value="Genomic_DNA"/>
</dbReference>
<reference evidence="3" key="1">
    <citation type="submission" date="2020-03" db="EMBL/GenBank/DDBJ databases">
        <title>FDA dAtabase for Regulatory Grade micrObial Sequences (FDA-ARGOS): Supporting development and validation of Infectious Disease Dx tests.</title>
        <authorList>
            <person name="Campos J."/>
            <person name="Goldberg B."/>
            <person name="Tallon L."/>
            <person name="Sadzewicz L."/>
            <person name="Vavikolanu K."/>
            <person name="Mehta A."/>
            <person name="Aluvathingal J."/>
            <person name="Nadendla S."/>
            <person name="Nandy P."/>
            <person name="Geyer C."/>
            <person name="Yan Y."/>
            <person name="Sichtig H."/>
        </authorList>
    </citation>
    <scope>NUCLEOTIDE SEQUENCE [LARGE SCALE GENOMIC DNA]</scope>
    <source>
        <strain evidence="3">FDAARGOS_652</strain>
    </source>
</reference>
<feature type="compositionally biased region" description="Basic and acidic residues" evidence="1">
    <location>
        <begin position="23"/>
        <end position="38"/>
    </location>
</feature>
<feature type="region of interest" description="Disordered" evidence="1">
    <location>
        <begin position="116"/>
        <end position="169"/>
    </location>
</feature>
<name>A0A8X7NFS1_CANPA</name>
<gene>
    <name evidence="3" type="ORF">FOB60_005309</name>
</gene>
<proteinExistence type="predicted"/>
<feature type="compositionally biased region" description="Low complexity" evidence="1">
    <location>
        <begin position="126"/>
        <end position="150"/>
    </location>
</feature>
<feature type="compositionally biased region" description="Polar residues" evidence="1">
    <location>
        <begin position="381"/>
        <end position="395"/>
    </location>
</feature>
<feature type="region of interest" description="Disordered" evidence="1">
    <location>
        <begin position="355"/>
        <end position="440"/>
    </location>
</feature>
<dbReference type="Pfam" id="PF00582">
    <property type="entry name" value="Usp"/>
    <property type="match status" value="1"/>
</dbReference>
<accession>A0A8X7NFS1</accession>
<feature type="compositionally biased region" description="Low complexity" evidence="1">
    <location>
        <begin position="413"/>
        <end position="433"/>
    </location>
</feature>
<dbReference type="Gene3D" id="3.40.50.620">
    <property type="entry name" value="HUPs"/>
    <property type="match status" value="1"/>
</dbReference>
<evidence type="ECO:0000259" key="2">
    <source>
        <dbReference type="Pfam" id="PF00582"/>
    </source>
</evidence>
<dbReference type="CDD" id="cd23659">
    <property type="entry name" value="USP_At3g01520-like"/>
    <property type="match status" value="1"/>
</dbReference>
<dbReference type="InterPro" id="IPR014729">
    <property type="entry name" value="Rossmann-like_a/b/a_fold"/>
</dbReference>
<protein>
    <submittedName>
        <fullName evidence="3">Universal stress family protein</fullName>
    </submittedName>
</protein>
<dbReference type="SUPFAM" id="SSF52402">
    <property type="entry name" value="Adenine nucleotide alpha hydrolases-like"/>
    <property type="match status" value="1"/>
</dbReference>
<feature type="region of interest" description="Disordered" evidence="1">
    <location>
        <begin position="1"/>
        <end position="43"/>
    </location>
</feature>
<organism evidence="3 4">
    <name type="scientific">Candida parapsilosis</name>
    <name type="common">Yeast</name>
    <dbReference type="NCBI Taxonomy" id="5480"/>
    <lineage>
        <taxon>Eukaryota</taxon>
        <taxon>Fungi</taxon>
        <taxon>Dikarya</taxon>
        <taxon>Ascomycota</taxon>
        <taxon>Saccharomycotina</taxon>
        <taxon>Pichiomycetes</taxon>
        <taxon>Debaryomycetaceae</taxon>
        <taxon>Candida/Lodderomyces clade</taxon>
        <taxon>Candida</taxon>
    </lineage>
</organism>
<evidence type="ECO:0000313" key="4">
    <source>
        <dbReference type="Proteomes" id="UP000590412"/>
    </source>
</evidence>
<feature type="compositionally biased region" description="Low complexity" evidence="1">
    <location>
        <begin position="364"/>
        <end position="374"/>
    </location>
</feature>
<dbReference type="PANTHER" id="PTHR47815:SF1">
    <property type="entry name" value="UNIVERSAL STRESS PROTEIN A FAMILY PROTEIN C25B2.10"/>
    <property type="match status" value="1"/>
</dbReference>
<evidence type="ECO:0000256" key="1">
    <source>
        <dbReference type="SAM" id="MobiDB-lite"/>
    </source>
</evidence>
<comment type="caution">
    <text evidence="3">The sequence shown here is derived from an EMBL/GenBank/DDBJ whole genome shotgun (WGS) entry which is preliminary data.</text>
</comment>
<evidence type="ECO:0000313" key="3">
    <source>
        <dbReference type="EMBL" id="KAF6044216.1"/>
    </source>
</evidence>
<dbReference type="PANTHER" id="PTHR47815">
    <property type="entry name" value="UNIVERSAL STRESS PROTEIN A FAMILY PROTEIN C25B2.10"/>
    <property type="match status" value="1"/>
</dbReference>
<dbReference type="Proteomes" id="UP000590412">
    <property type="component" value="Unassembled WGS sequence"/>
</dbReference>
<feature type="domain" description="UspA" evidence="2">
    <location>
        <begin position="190"/>
        <end position="326"/>
    </location>
</feature>